<name>A0A1T4VAB6_9GAMM</name>
<dbReference type="PANTHER" id="PTHR43289:SF6">
    <property type="entry name" value="SERINE_THREONINE-PROTEIN KINASE NEKL-3"/>
    <property type="match status" value="1"/>
</dbReference>
<dbReference type="InterPro" id="IPR000719">
    <property type="entry name" value="Prot_kinase_dom"/>
</dbReference>
<dbReference type="Gene3D" id="1.10.510.10">
    <property type="entry name" value="Transferase(Phosphotransferase) domain 1"/>
    <property type="match status" value="1"/>
</dbReference>
<dbReference type="AlphaFoldDB" id="A0A1T4VAB6"/>
<dbReference type="OrthoDB" id="9801841at2"/>
<dbReference type="InterPro" id="IPR011009">
    <property type="entry name" value="Kinase-like_dom_sf"/>
</dbReference>
<dbReference type="GO" id="GO:0005524">
    <property type="term" value="F:ATP binding"/>
    <property type="evidence" value="ECO:0007669"/>
    <property type="project" value="UniProtKB-KW"/>
</dbReference>
<evidence type="ECO:0000256" key="3">
    <source>
        <dbReference type="ARBA" id="ARBA00022777"/>
    </source>
</evidence>
<protein>
    <submittedName>
        <fullName evidence="6">Serine/threonine protein kinase</fullName>
    </submittedName>
</protein>
<keyword evidence="4" id="KW-0067">ATP-binding</keyword>
<evidence type="ECO:0000313" key="7">
    <source>
        <dbReference type="Proteomes" id="UP000190162"/>
    </source>
</evidence>
<dbReference type="PROSITE" id="PS00108">
    <property type="entry name" value="PROTEIN_KINASE_ST"/>
    <property type="match status" value="1"/>
</dbReference>
<dbReference type="Proteomes" id="UP000190162">
    <property type="component" value="Unassembled WGS sequence"/>
</dbReference>
<evidence type="ECO:0000256" key="4">
    <source>
        <dbReference type="ARBA" id="ARBA00022840"/>
    </source>
</evidence>
<evidence type="ECO:0000259" key="5">
    <source>
        <dbReference type="PROSITE" id="PS50011"/>
    </source>
</evidence>
<dbReference type="InterPro" id="IPR008271">
    <property type="entry name" value="Ser/Thr_kinase_AS"/>
</dbReference>
<dbReference type="SUPFAM" id="SSF56112">
    <property type="entry name" value="Protein kinase-like (PK-like)"/>
    <property type="match status" value="1"/>
</dbReference>
<keyword evidence="2" id="KW-0547">Nucleotide-binding</keyword>
<dbReference type="GO" id="GO:0004674">
    <property type="term" value="F:protein serine/threonine kinase activity"/>
    <property type="evidence" value="ECO:0007669"/>
    <property type="project" value="UniProtKB-KW"/>
</dbReference>
<reference evidence="7" key="1">
    <citation type="submission" date="2017-02" db="EMBL/GenBank/DDBJ databases">
        <authorList>
            <person name="Varghese N."/>
            <person name="Submissions S."/>
        </authorList>
    </citation>
    <scope>NUCLEOTIDE SEQUENCE [LARGE SCALE GENOMIC DNA]</scope>
    <source>
        <strain evidence="7">DSM 22720</strain>
    </source>
</reference>
<evidence type="ECO:0000256" key="1">
    <source>
        <dbReference type="ARBA" id="ARBA00022679"/>
    </source>
</evidence>
<dbReference type="Pfam" id="PF00069">
    <property type="entry name" value="Pkinase"/>
    <property type="match status" value="1"/>
</dbReference>
<dbReference type="PROSITE" id="PS50011">
    <property type="entry name" value="PROTEIN_KINASE_DOM"/>
    <property type="match status" value="1"/>
</dbReference>
<evidence type="ECO:0000256" key="2">
    <source>
        <dbReference type="ARBA" id="ARBA00022741"/>
    </source>
</evidence>
<keyword evidence="6" id="KW-0723">Serine/threonine-protein kinase</keyword>
<organism evidence="6 7">
    <name type="scientific">Enterovibrio nigricans DSM 22720</name>
    <dbReference type="NCBI Taxonomy" id="1121868"/>
    <lineage>
        <taxon>Bacteria</taxon>
        <taxon>Pseudomonadati</taxon>
        <taxon>Pseudomonadota</taxon>
        <taxon>Gammaproteobacteria</taxon>
        <taxon>Vibrionales</taxon>
        <taxon>Vibrionaceae</taxon>
        <taxon>Enterovibrio</taxon>
    </lineage>
</organism>
<accession>A0A1T4VAB6</accession>
<gene>
    <name evidence="6" type="ORF">SAMN02745132_03538</name>
</gene>
<sequence length="660" mass="73887">MSDSTGSTNGLISQLVVKAIEKKKQKEQSIANKKNVKLEYVLFSQFDVLDSLPSKNGNTTIYHIAKRGEPNKQICCKVLNENADDFAKTMLIREASRLELSQHPSIAQFIKIGREFDRPYLMYEWIKGESVAEKMARHSSQGFRVDHVAWLIYQLAGALEYMHTRGICHLDIKPSNIIIGEDDSVKLIDFGAARYIDKPEEHAEVSLKYVSPLYIETGAAKPQDDVYSLALLTGHLFLGAIYGDAWHKQLMQGKRPLLIPASAWRLIRRVIQKPRSHQYTAISFAQELACIDTHTAKLTGNAPIFHTLRNADLVLSARRSGFRIALANAKYLEVSMVASAIIIACGYIVGMSQFSPGRTSDLLIAESDTAKTEHIVKFLAQAPWQKDVMLQKLASDKDQLDMYKDADRRLVLEMSALYNDQQSSLSAQQSSARRLNVAIADARSDLIAVKEILEKKNNLSGDAETKLINMMADLNTAYSESQIATQYLRSNEQELAQLISTGEADDVNAFLQSAWVNHQANSYFYEHVLTEKVLAKVLDSADEGAKQRFYTAAIANVESAKQFFGEHPQLVEKIRELTIARSEYILFSTVTEKAKFSADRLNVALNDLKNNSPEQFDEVTELLGRMAADAIVQSYKKTRPANGALAVQRALYDFDLMVKG</sequence>
<keyword evidence="3 6" id="KW-0418">Kinase</keyword>
<evidence type="ECO:0000313" key="6">
    <source>
        <dbReference type="EMBL" id="SKA61863.1"/>
    </source>
</evidence>
<feature type="domain" description="Protein kinase" evidence="5">
    <location>
        <begin position="46"/>
        <end position="332"/>
    </location>
</feature>
<dbReference type="EMBL" id="FUXU01000058">
    <property type="protein sequence ID" value="SKA61863.1"/>
    <property type="molecule type" value="Genomic_DNA"/>
</dbReference>
<keyword evidence="1" id="KW-0808">Transferase</keyword>
<dbReference type="PANTHER" id="PTHR43289">
    <property type="entry name" value="MITOGEN-ACTIVATED PROTEIN KINASE KINASE KINASE 20-RELATED"/>
    <property type="match status" value="1"/>
</dbReference>
<keyword evidence="7" id="KW-1185">Reference proteome</keyword>
<dbReference type="SMART" id="SM00220">
    <property type="entry name" value="S_TKc"/>
    <property type="match status" value="1"/>
</dbReference>
<proteinExistence type="predicted"/>
<dbReference type="RefSeq" id="WP_078753732.1">
    <property type="nucleotide sequence ID" value="NZ_FUXU01000058.1"/>
</dbReference>